<evidence type="ECO:0000256" key="1">
    <source>
        <dbReference type="SAM" id="Phobius"/>
    </source>
</evidence>
<keyword evidence="1" id="KW-1133">Transmembrane helix</keyword>
<name>A0A7I4Y5L6_HAECO</name>
<keyword evidence="1" id="KW-0812">Transmembrane</keyword>
<feature type="transmembrane region" description="Helical" evidence="1">
    <location>
        <begin position="25"/>
        <end position="48"/>
    </location>
</feature>
<sequence length="74" mass="8096">ETGSDLHPLNCDAIGLPHQCHSMNLLLFLIKEIQSVATLIPILGLFILRSYLLPTEVATNCNASDRDSLCTMEA</sequence>
<reference evidence="3" key="1">
    <citation type="submission" date="2020-12" db="UniProtKB">
        <authorList>
            <consortium name="WormBaseParasite"/>
        </authorList>
    </citation>
    <scope>IDENTIFICATION</scope>
    <source>
        <strain evidence="3">MHco3</strain>
    </source>
</reference>
<dbReference type="AlphaFoldDB" id="A0A7I4Y5L6"/>
<organism evidence="2 3">
    <name type="scientific">Haemonchus contortus</name>
    <name type="common">Barber pole worm</name>
    <dbReference type="NCBI Taxonomy" id="6289"/>
    <lineage>
        <taxon>Eukaryota</taxon>
        <taxon>Metazoa</taxon>
        <taxon>Ecdysozoa</taxon>
        <taxon>Nematoda</taxon>
        <taxon>Chromadorea</taxon>
        <taxon>Rhabditida</taxon>
        <taxon>Rhabditina</taxon>
        <taxon>Rhabditomorpha</taxon>
        <taxon>Strongyloidea</taxon>
        <taxon>Trichostrongylidae</taxon>
        <taxon>Haemonchus</taxon>
    </lineage>
</organism>
<accession>A0A7I4Y5L6</accession>
<keyword evidence="2" id="KW-1185">Reference proteome</keyword>
<evidence type="ECO:0000313" key="3">
    <source>
        <dbReference type="WBParaSite" id="HCON_00051840-00001"/>
    </source>
</evidence>
<evidence type="ECO:0000313" key="2">
    <source>
        <dbReference type="Proteomes" id="UP000025227"/>
    </source>
</evidence>
<protein>
    <submittedName>
        <fullName evidence="3">Anoctamin</fullName>
    </submittedName>
</protein>
<dbReference type="Proteomes" id="UP000025227">
    <property type="component" value="Unplaced"/>
</dbReference>
<proteinExistence type="predicted"/>
<keyword evidence="1" id="KW-0472">Membrane</keyword>
<dbReference type="WBParaSite" id="HCON_00051840-00001">
    <property type="protein sequence ID" value="HCON_00051840-00001"/>
    <property type="gene ID" value="HCON_00051840"/>
</dbReference>